<protein>
    <submittedName>
        <fullName evidence="2">Uncharacterized protein</fullName>
    </submittedName>
</protein>
<accession>A0AAD5J2L0</accession>
<proteinExistence type="predicted"/>
<sequence>MNAPFSKRIREAALPPKFRLPSEKYSETEDPISHLERFVHQMEVQNATRSALCRMFPSILTDCAKTWLRKLPPEQLQIKVEHDEARLALHPRKKTPKHVPVKRFQNQPPNRSTYKPPPIPSYQEWYPTRRSPLRRSPPRAALMKEVAQVAREEYVYNNYTPSMFQEKPSTSPSGIKAYSGSQVIHTISGGPILAGTSNNSMKNHARKIPRLNVCHEIFKVSSGSRDPSRTTKIVFTEEDVYNKVQPLDDPMVISIQIANCRVHRVLINTGSSVDILFKGAHEQLNLKNSYYNSCTSLLYGFIGDSVMPIGFKILPVIVREAPL</sequence>
<feature type="compositionally biased region" description="Polar residues" evidence="1">
    <location>
        <begin position="104"/>
        <end position="113"/>
    </location>
</feature>
<keyword evidence="3" id="KW-1185">Reference proteome</keyword>
<evidence type="ECO:0000313" key="3">
    <source>
        <dbReference type="Proteomes" id="UP001064489"/>
    </source>
</evidence>
<dbReference type="Proteomes" id="UP001064489">
    <property type="component" value="Chromosome 4"/>
</dbReference>
<dbReference type="EMBL" id="JAJSOW010000101">
    <property type="protein sequence ID" value="KAI9182217.1"/>
    <property type="molecule type" value="Genomic_DNA"/>
</dbReference>
<gene>
    <name evidence="2" type="ORF">LWI28_023195</name>
</gene>
<evidence type="ECO:0000313" key="2">
    <source>
        <dbReference type="EMBL" id="KAI9182217.1"/>
    </source>
</evidence>
<feature type="compositionally biased region" description="Basic residues" evidence="1">
    <location>
        <begin position="89"/>
        <end position="101"/>
    </location>
</feature>
<dbReference type="AlphaFoldDB" id="A0AAD5J2L0"/>
<dbReference type="PANTHER" id="PTHR33240:SF15">
    <property type="entry name" value="GAG-PRO-LIKE PROTEIN"/>
    <property type="match status" value="1"/>
</dbReference>
<dbReference type="PANTHER" id="PTHR33240">
    <property type="entry name" value="OS08G0508500 PROTEIN"/>
    <property type="match status" value="1"/>
</dbReference>
<name>A0AAD5J2L0_ACENE</name>
<feature type="region of interest" description="Disordered" evidence="1">
    <location>
        <begin position="88"/>
        <end position="133"/>
    </location>
</feature>
<reference evidence="2" key="2">
    <citation type="submission" date="2023-02" db="EMBL/GenBank/DDBJ databases">
        <authorList>
            <person name="Swenson N.G."/>
            <person name="Wegrzyn J.L."/>
            <person name="Mcevoy S.L."/>
        </authorList>
    </citation>
    <scope>NUCLEOTIDE SEQUENCE</scope>
    <source>
        <strain evidence="2">91603</strain>
        <tissue evidence="2">Leaf</tissue>
    </source>
</reference>
<reference evidence="2" key="1">
    <citation type="journal article" date="2022" name="Plant J.">
        <title>Strategies of tolerance reflected in two North American maple genomes.</title>
        <authorList>
            <person name="McEvoy S.L."/>
            <person name="Sezen U.U."/>
            <person name="Trouern-Trend A."/>
            <person name="McMahon S.M."/>
            <person name="Schaberg P.G."/>
            <person name="Yang J."/>
            <person name="Wegrzyn J.L."/>
            <person name="Swenson N.G."/>
        </authorList>
    </citation>
    <scope>NUCLEOTIDE SEQUENCE</scope>
    <source>
        <strain evidence="2">91603</strain>
    </source>
</reference>
<organism evidence="2 3">
    <name type="scientific">Acer negundo</name>
    <name type="common">Box elder</name>
    <dbReference type="NCBI Taxonomy" id="4023"/>
    <lineage>
        <taxon>Eukaryota</taxon>
        <taxon>Viridiplantae</taxon>
        <taxon>Streptophyta</taxon>
        <taxon>Embryophyta</taxon>
        <taxon>Tracheophyta</taxon>
        <taxon>Spermatophyta</taxon>
        <taxon>Magnoliopsida</taxon>
        <taxon>eudicotyledons</taxon>
        <taxon>Gunneridae</taxon>
        <taxon>Pentapetalae</taxon>
        <taxon>rosids</taxon>
        <taxon>malvids</taxon>
        <taxon>Sapindales</taxon>
        <taxon>Sapindaceae</taxon>
        <taxon>Hippocastanoideae</taxon>
        <taxon>Acereae</taxon>
        <taxon>Acer</taxon>
    </lineage>
</organism>
<comment type="caution">
    <text evidence="2">The sequence shown here is derived from an EMBL/GenBank/DDBJ whole genome shotgun (WGS) entry which is preliminary data.</text>
</comment>
<evidence type="ECO:0000256" key="1">
    <source>
        <dbReference type="SAM" id="MobiDB-lite"/>
    </source>
</evidence>